<accession>A0A6G1LL25</accession>
<organism evidence="4 5">
    <name type="scientific">Teratosphaeria nubilosa</name>
    <dbReference type="NCBI Taxonomy" id="161662"/>
    <lineage>
        <taxon>Eukaryota</taxon>
        <taxon>Fungi</taxon>
        <taxon>Dikarya</taxon>
        <taxon>Ascomycota</taxon>
        <taxon>Pezizomycotina</taxon>
        <taxon>Dothideomycetes</taxon>
        <taxon>Dothideomycetidae</taxon>
        <taxon>Mycosphaerellales</taxon>
        <taxon>Teratosphaeriaceae</taxon>
        <taxon>Teratosphaeria</taxon>
    </lineage>
</organism>
<proteinExistence type="predicted"/>
<dbReference type="OrthoDB" id="5321006at2759"/>
<gene>
    <name evidence="4" type="ORF">EJ03DRAFT_347578</name>
</gene>
<reference evidence="4" key="1">
    <citation type="journal article" date="2020" name="Stud. Mycol.">
        <title>101 Dothideomycetes genomes: a test case for predicting lifestyles and emergence of pathogens.</title>
        <authorList>
            <person name="Haridas S."/>
            <person name="Albert R."/>
            <person name="Binder M."/>
            <person name="Bloem J."/>
            <person name="Labutti K."/>
            <person name="Salamov A."/>
            <person name="Andreopoulos B."/>
            <person name="Baker S."/>
            <person name="Barry K."/>
            <person name="Bills G."/>
            <person name="Bluhm B."/>
            <person name="Cannon C."/>
            <person name="Castanera R."/>
            <person name="Culley D."/>
            <person name="Daum C."/>
            <person name="Ezra D."/>
            <person name="Gonzalez J."/>
            <person name="Henrissat B."/>
            <person name="Kuo A."/>
            <person name="Liang C."/>
            <person name="Lipzen A."/>
            <person name="Lutzoni F."/>
            <person name="Magnuson J."/>
            <person name="Mondo S."/>
            <person name="Nolan M."/>
            <person name="Ohm R."/>
            <person name="Pangilinan J."/>
            <person name="Park H.-J."/>
            <person name="Ramirez L."/>
            <person name="Alfaro M."/>
            <person name="Sun H."/>
            <person name="Tritt A."/>
            <person name="Yoshinaga Y."/>
            <person name="Zwiers L.-H."/>
            <person name="Turgeon B."/>
            <person name="Goodwin S."/>
            <person name="Spatafora J."/>
            <person name="Crous P."/>
            <person name="Grigoriev I."/>
        </authorList>
    </citation>
    <scope>NUCLEOTIDE SEQUENCE</scope>
    <source>
        <strain evidence="4">CBS 116005</strain>
    </source>
</reference>
<dbReference type="AlphaFoldDB" id="A0A6G1LL25"/>
<evidence type="ECO:0000256" key="1">
    <source>
        <dbReference type="SAM" id="MobiDB-lite"/>
    </source>
</evidence>
<sequence length="716" mass="78140">MQHPYYGVAQPLQNHVHLISGHRYPVMQHLSLEQAYRYLLDVTQIVKQLASMSWQYVQAPPDGTVWLEWLAPERMHPGSRFPSDGYVWADDEQTFRQDYNGYTIEICRHNVGFRPGVDQVANHARTRYHFVAKSPQLNAAMPDQSLWIVHYHETHSAPLPTAQVPFTPQMHQVFNERRWLESQGRLERKDFMLHDRASWPMITVPNSGGGHPGMHHSARAALQQPGFYPPAQRSAFPQYFPQGQPGGQGQPPPKRQRPNQSISGPTAEGVHDTTIEDEENTTMGDFFDHLTPRDISMTRYTQHHRWMEEVFSSPYASRQIVPTDLGLGLMGELKGLTEGILEPPNMDVSLDTDKPPKPKEAEPFTALKKEQIEEFNKRIEKHLEDGQAEIERMKAVHAAKMADWKKSNKIMEAEKRLRYATWKGHEAAVPAFRLEAPEAVAAQARVGAEDAEDIIKEVQEALGVKVNAHKDVSLVEKGGLVEEEQPPAKVHEALKPMPPQQPQPQSVQGVQNGGFAGTYHSDPIAKSGTPVAAAHAMAAQSQTGTPQPPAQGLTPQVPAHDMNEAMMGNMDGMDVDLSNNDFNFEEAAGLDSQEANMTPAGGADVNTSAQNAAATGQMGAAQQQPDDLDPSSALDGSGEGDETGMFDPDSVDNTFGDLANLEGLDGGDAGDGLLDFGEGDDPGMGSAFDDALGDSMGMGDGGEGGQGAGGNDGQDN</sequence>
<keyword evidence="5" id="KW-1185">Reference proteome</keyword>
<evidence type="ECO:0000259" key="3">
    <source>
        <dbReference type="Pfam" id="PF20497"/>
    </source>
</evidence>
<dbReference type="InterPro" id="IPR046464">
    <property type="entry name" value="SWI-SNF_Ssr4_C"/>
</dbReference>
<feature type="domain" description="SWI/SNF and RSC complexes subunit Ssr4 N-terminal" evidence="2">
    <location>
        <begin position="2"/>
        <end position="214"/>
    </location>
</feature>
<name>A0A6G1LL25_9PEZI</name>
<feature type="region of interest" description="Disordered" evidence="1">
    <location>
        <begin position="227"/>
        <end position="279"/>
    </location>
</feature>
<evidence type="ECO:0000259" key="2">
    <source>
        <dbReference type="Pfam" id="PF08549"/>
    </source>
</evidence>
<dbReference type="GO" id="GO:0006338">
    <property type="term" value="P:chromatin remodeling"/>
    <property type="evidence" value="ECO:0007669"/>
    <property type="project" value="InterPro"/>
</dbReference>
<feature type="domain" description="SWI/SNF and RSC complexes subunit Ssr4 C-terminal" evidence="3">
    <location>
        <begin position="275"/>
        <end position="694"/>
    </location>
</feature>
<evidence type="ECO:0000313" key="5">
    <source>
        <dbReference type="Proteomes" id="UP000799436"/>
    </source>
</evidence>
<feature type="region of interest" description="Disordered" evidence="1">
    <location>
        <begin position="594"/>
        <end position="716"/>
    </location>
</feature>
<dbReference type="Pfam" id="PF08549">
    <property type="entry name" value="SWI-SNF_Ssr4_N"/>
    <property type="match status" value="1"/>
</dbReference>
<feature type="region of interest" description="Disordered" evidence="1">
    <location>
        <begin position="496"/>
        <end position="557"/>
    </location>
</feature>
<dbReference type="Pfam" id="PF20497">
    <property type="entry name" value="SWI-SNF_Ssr4_C"/>
    <property type="match status" value="1"/>
</dbReference>
<dbReference type="InterPro" id="IPR013859">
    <property type="entry name" value="Ssr4_N"/>
</dbReference>
<evidence type="ECO:0000313" key="4">
    <source>
        <dbReference type="EMBL" id="KAF2773607.1"/>
    </source>
</evidence>
<dbReference type="Proteomes" id="UP000799436">
    <property type="component" value="Unassembled WGS sequence"/>
</dbReference>
<feature type="compositionally biased region" description="Low complexity" evidence="1">
    <location>
        <begin position="609"/>
        <end position="624"/>
    </location>
</feature>
<feature type="compositionally biased region" description="Gly residues" evidence="1">
    <location>
        <begin position="696"/>
        <end position="716"/>
    </location>
</feature>
<protein>
    <submittedName>
        <fullName evidence="4">DUF1750-domain-containing protein</fullName>
    </submittedName>
</protein>
<dbReference type="EMBL" id="ML995810">
    <property type="protein sequence ID" value="KAF2773607.1"/>
    <property type="molecule type" value="Genomic_DNA"/>
</dbReference>